<evidence type="ECO:0000256" key="1">
    <source>
        <dbReference type="SAM" id="MobiDB-lite"/>
    </source>
</evidence>
<dbReference type="PANTHER" id="PTHR36887:SF1">
    <property type="entry name" value="OS01G0532300 PROTEIN"/>
    <property type="match status" value="1"/>
</dbReference>
<feature type="compositionally biased region" description="Low complexity" evidence="1">
    <location>
        <begin position="299"/>
        <end position="308"/>
    </location>
</feature>
<dbReference type="EMBL" id="JAVXUP010001452">
    <property type="protein sequence ID" value="KAK3011478.1"/>
    <property type="molecule type" value="Genomic_DNA"/>
</dbReference>
<evidence type="ECO:0000256" key="2">
    <source>
        <dbReference type="SAM" id="Phobius"/>
    </source>
</evidence>
<keyword evidence="2" id="KW-0472">Membrane</keyword>
<feature type="region of interest" description="Disordered" evidence="1">
    <location>
        <begin position="299"/>
        <end position="333"/>
    </location>
</feature>
<dbReference type="PANTHER" id="PTHR36887">
    <property type="entry name" value="OS01G0532300 PROTEIN"/>
    <property type="match status" value="1"/>
</dbReference>
<feature type="transmembrane region" description="Helical" evidence="2">
    <location>
        <begin position="242"/>
        <end position="260"/>
    </location>
</feature>
<evidence type="ECO:0000313" key="3">
    <source>
        <dbReference type="EMBL" id="KAK3011478.1"/>
    </source>
</evidence>
<comment type="caution">
    <text evidence="3">The sequence shown here is derived from an EMBL/GenBank/DDBJ whole genome shotgun (WGS) entry which is preliminary data.</text>
</comment>
<dbReference type="Proteomes" id="UP001188597">
    <property type="component" value="Unassembled WGS sequence"/>
</dbReference>
<organism evidence="3 4">
    <name type="scientific">Escallonia herrerae</name>
    <dbReference type="NCBI Taxonomy" id="1293975"/>
    <lineage>
        <taxon>Eukaryota</taxon>
        <taxon>Viridiplantae</taxon>
        <taxon>Streptophyta</taxon>
        <taxon>Embryophyta</taxon>
        <taxon>Tracheophyta</taxon>
        <taxon>Spermatophyta</taxon>
        <taxon>Magnoliopsida</taxon>
        <taxon>eudicotyledons</taxon>
        <taxon>Gunneridae</taxon>
        <taxon>Pentapetalae</taxon>
        <taxon>asterids</taxon>
        <taxon>campanulids</taxon>
        <taxon>Escalloniales</taxon>
        <taxon>Escalloniaceae</taxon>
        <taxon>Escallonia</taxon>
    </lineage>
</organism>
<keyword evidence="2" id="KW-0812">Transmembrane</keyword>
<protein>
    <submittedName>
        <fullName evidence="3">Uncharacterized protein</fullName>
    </submittedName>
</protein>
<keyword evidence="4" id="KW-1185">Reference proteome</keyword>
<sequence>MEWAGKLHTGSWVAFVVDPLYHHTSAQFDEVGAKGLLLYNPGVNGRQSYATDEGRRFCGETGAVGGSCDLLDENFCANFEAGDSDHEKASTLDESFTHRDTTFPSHNEFPKRREAAEMETEEAKYMELMRIILLHPTSMIWIGDPKILASFRIKGQVSLQHKMYGQALTIGSTGRIRAGPEEISTAESRNGRKKPPQVDIDFTKSLDQKALPASTTTGATPFCHQPSLALLEAMDKFNKSQILKLALIVALLALAPLLSTSIRPTYLYFVFNLLIISLGAEAGLLSFFSQPAADKKPAAVLAPKAPVPSSEASPNKEAPANTTDDKESPQNKAKVVEKCSSEKIVGAAKVHMVKKCPSTPSLFFIGGGDTEAEDLPEGDEEEEVEVPSAQELFTKAETFIGNFYKQLKMQREDSWKKIHGIYHKAF</sequence>
<proteinExistence type="predicted"/>
<name>A0AA88VPP5_9ASTE</name>
<evidence type="ECO:0000313" key="4">
    <source>
        <dbReference type="Proteomes" id="UP001188597"/>
    </source>
</evidence>
<dbReference type="AlphaFoldDB" id="A0AA88VPP5"/>
<gene>
    <name evidence="3" type="ORF">RJ639_012483</name>
</gene>
<reference evidence="3" key="1">
    <citation type="submission" date="2022-12" db="EMBL/GenBank/DDBJ databases">
        <title>Draft genome assemblies for two species of Escallonia (Escalloniales).</title>
        <authorList>
            <person name="Chanderbali A."/>
            <person name="Dervinis C."/>
            <person name="Anghel I."/>
            <person name="Soltis D."/>
            <person name="Soltis P."/>
            <person name="Zapata F."/>
        </authorList>
    </citation>
    <scope>NUCLEOTIDE SEQUENCE</scope>
    <source>
        <strain evidence="3">UCBG64.0493</strain>
        <tissue evidence="3">Leaf</tissue>
    </source>
</reference>
<dbReference type="Pfam" id="PF05553">
    <property type="entry name" value="DUF761"/>
    <property type="match status" value="1"/>
</dbReference>
<feature type="compositionally biased region" description="Basic and acidic residues" evidence="1">
    <location>
        <begin position="323"/>
        <end position="333"/>
    </location>
</feature>
<feature type="transmembrane region" description="Helical" evidence="2">
    <location>
        <begin position="266"/>
        <end position="288"/>
    </location>
</feature>
<keyword evidence="2" id="KW-1133">Transmembrane helix</keyword>
<dbReference type="InterPro" id="IPR008480">
    <property type="entry name" value="DUF761_pln"/>
</dbReference>
<accession>A0AA88VPP5</accession>